<feature type="compositionally biased region" description="Acidic residues" evidence="2">
    <location>
        <begin position="278"/>
        <end position="291"/>
    </location>
</feature>
<feature type="region of interest" description="Disordered" evidence="2">
    <location>
        <begin position="269"/>
        <end position="291"/>
    </location>
</feature>
<evidence type="ECO:0000256" key="1">
    <source>
        <dbReference type="SAM" id="Coils"/>
    </source>
</evidence>
<evidence type="ECO:0000313" key="4">
    <source>
        <dbReference type="EMBL" id="RDU66439.1"/>
    </source>
</evidence>
<name>A0A3D8IMG8_9HELI</name>
<keyword evidence="3" id="KW-1133">Transmembrane helix</keyword>
<accession>A0A3D8IMG8</accession>
<sequence>MENRDINDTKKEIEDIENISGKANKNLKDINKNFKSMFHREEGTHKPTFNKFWLIMGIVVVLSIFYVIFNGEYKPTKEQYQPEIEEASEYEKNNGNQKAQLTHSQKTKKQEISDEDKRVLLIKSYELAITKKEALSLLEQKLRIVQNNVAIAKENLKAETFASINPTLYEELLNKIDTDSANKIKNYEDAIRFLKREIRLDANLADTNNPLEYRKPVGSQQARTLEERYDNELMDTVNSYPIVNQNEQSLGEGQVNNSYVIEDNIFTTQARQNSAQKEEDEYEEDEEDEYE</sequence>
<dbReference type="Proteomes" id="UP000256514">
    <property type="component" value="Unassembled WGS sequence"/>
</dbReference>
<reference evidence="4 5" key="1">
    <citation type="submission" date="2018-04" db="EMBL/GenBank/DDBJ databases">
        <title>Novel Campyloabacter and Helicobacter Species and Strains.</title>
        <authorList>
            <person name="Mannion A.J."/>
            <person name="Shen Z."/>
            <person name="Fox J.G."/>
        </authorList>
    </citation>
    <scope>NUCLEOTIDE SEQUENCE [LARGE SCALE GENOMIC DNA]</scope>
    <source>
        <strain evidence="4 5">MIT 12-6600</strain>
    </source>
</reference>
<feature type="compositionally biased region" description="Polar residues" evidence="2">
    <location>
        <begin position="93"/>
        <end position="104"/>
    </location>
</feature>
<feature type="region of interest" description="Disordered" evidence="2">
    <location>
        <begin position="87"/>
        <end position="110"/>
    </location>
</feature>
<keyword evidence="3" id="KW-0472">Membrane</keyword>
<feature type="transmembrane region" description="Helical" evidence="3">
    <location>
        <begin position="52"/>
        <end position="69"/>
    </location>
</feature>
<comment type="caution">
    <text evidence="4">The sequence shown here is derived from an EMBL/GenBank/DDBJ whole genome shotgun (WGS) entry which is preliminary data.</text>
</comment>
<evidence type="ECO:0000313" key="5">
    <source>
        <dbReference type="Proteomes" id="UP000256514"/>
    </source>
</evidence>
<keyword evidence="5" id="KW-1185">Reference proteome</keyword>
<keyword evidence="1" id="KW-0175">Coiled coil</keyword>
<dbReference type="RefSeq" id="WP_115571393.1">
    <property type="nucleotide sequence ID" value="NZ_NXLT01000006.1"/>
</dbReference>
<evidence type="ECO:0000256" key="3">
    <source>
        <dbReference type="SAM" id="Phobius"/>
    </source>
</evidence>
<dbReference type="EMBL" id="NXLT01000006">
    <property type="protein sequence ID" value="RDU66439.1"/>
    <property type="molecule type" value="Genomic_DNA"/>
</dbReference>
<protein>
    <submittedName>
        <fullName evidence="4">Uncharacterized protein</fullName>
    </submittedName>
</protein>
<keyword evidence="3" id="KW-0812">Transmembrane</keyword>
<feature type="coiled-coil region" evidence="1">
    <location>
        <begin position="6"/>
        <end position="33"/>
    </location>
</feature>
<gene>
    <name evidence="4" type="ORF">CQA54_06995</name>
</gene>
<dbReference type="AlphaFoldDB" id="A0A3D8IMG8"/>
<proteinExistence type="predicted"/>
<organism evidence="4 5">
    <name type="scientific">Helicobacter equorum</name>
    <dbReference type="NCBI Taxonomy" id="361872"/>
    <lineage>
        <taxon>Bacteria</taxon>
        <taxon>Pseudomonadati</taxon>
        <taxon>Campylobacterota</taxon>
        <taxon>Epsilonproteobacteria</taxon>
        <taxon>Campylobacterales</taxon>
        <taxon>Helicobacteraceae</taxon>
        <taxon>Helicobacter</taxon>
    </lineage>
</organism>
<evidence type="ECO:0000256" key="2">
    <source>
        <dbReference type="SAM" id="MobiDB-lite"/>
    </source>
</evidence>